<dbReference type="InterPro" id="IPR036691">
    <property type="entry name" value="Endo/exonu/phosph_ase_sf"/>
</dbReference>
<dbReference type="EMBL" id="BMFH01000001">
    <property type="protein sequence ID" value="GGD51780.1"/>
    <property type="molecule type" value="Genomic_DNA"/>
</dbReference>
<proteinExistence type="predicted"/>
<dbReference type="Pfam" id="PF19580">
    <property type="entry name" value="Exo_endo_phos_3"/>
    <property type="match status" value="1"/>
</dbReference>
<dbReference type="RefSeq" id="WP_229732522.1">
    <property type="nucleotide sequence ID" value="NZ_BMFH01000001.1"/>
</dbReference>
<evidence type="ECO:0000313" key="3">
    <source>
        <dbReference type="Proteomes" id="UP000625780"/>
    </source>
</evidence>
<dbReference type="PANTHER" id="PTHR42834:SF1">
    <property type="entry name" value="ENDONUCLEASE_EXONUCLEASE_PHOSPHATASE FAMILY PROTEIN (AFU_ORTHOLOGUE AFUA_3G09210)"/>
    <property type="match status" value="1"/>
</dbReference>
<dbReference type="Proteomes" id="UP000625780">
    <property type="component" value="Unassembled WGS sequence"/>
</dbReference>
<evidence type="ECO:0000313" key="2">
    <source>
        <dbReference type="EMBL" id="GGD51780.1"/>
    </source>
</evidence>
<reference evidence="3" key="1">
    <citation type="journal article" date="2019" name="Int. J. Syst. Evol. Microbiol.">
        <title>The Global Catalogue of Microorganisms (GCM) 10K type strain sequencing project: providing services to taxonomists for standard genome sequencing and annotation.</title>
        <authorList>
            <consortium name="The Broad Institute Genomics Platform"/>
            <consortium name="The Broad Institute Genome Sequencing Center for Infectious Disease"/>
            <person name="Wu L."/>
            <person name="Ma J."/>
        </authorList>
    </citation>
    <scope>NUCLEOTIDE SEQUENCE [LARGE SCALE GENOMIC DNA]</scope>
    <source>
        <strain evidence="3">CGMCC 1.12606</strain>
    </source>
</reference>
<keyword evidence="2" id="KW-0378">Hydrolase</keyword>
<dbReference type="PANTHER" id="PTHR42834">
    <property type="entry name" value="ENDONUCLEASE/EXONUCLEASE/PHOSPHATASE FAMILY PROTEIN (AFU_ORTHOLOGUE AFUA_3G09210)"/>
    <property type="match status" value="1"/>
</dbReference>
<dbReference type="InterPro" id="IPR005135">
    <property type="entry name" value="Endo/exonuclease/phosphatase"/>
</dbReference>
<evidence type="ECO:0000259" key="1">
    <source>
        <dbReference type="Pfam" id="PF19580"/>
    </source>
</evidence>
<dbReference type="GO" id="GO:0004519">
    <property type="term" value="F:endonuclease activity"/>
    <property type="evidence" value="ECO:0007669"/>
    <property type="project" value="UniProtKB-KW"/>
</dbReference>
<gene>
    <name evidence="2" type="ORF">GCM10011361_18120</name>
</gene>
<dbReference type="SUPFAM" id="SSF56219">
    <property type="entry name" value="DNase I-like"/>
    <property type="match status" value="1"/>
</dbReference>
<dbReference type="Gene3D" id="3.60.10.10">
    <property type="entry name" value="Endonuclease/exonuclease/phosphatase"/>
    <property type="match status" value="1"/>
</dbReference>
<name>A0ABQ1R1V7_9FLAO</name>
<accession>A0ABQ1R1V7</accession>
<sequence>MISFYNLENLFDTIDDPKVMDDDFTPGGDYHWDSTRYEEKILRLAQAIRDIGSKTGYGPPDILGVCEAENYRVLSDLVSHELLRTFDYGIIHRDGPDERGIDVALLYRKASFSPVSMKWHPLLIRNEERFREFTRDQLVVHGYMDGLPIYLLVNHWPSRRGGEMRSRPYRIAAAELNLEIMDSIRTISPEPIFIAMGDFNDNPTDYTFRKVLRVKKDSDSIQSGDLYNPMTVLFRKGMGSLAYRDSWSLFDQIYMSGNLAKPESPLRFWKAGIHNPDFLTQRRGRFKGYPFRSFTSGNYTGGYSDHFPVYALFVKQVKVLFRDD</sequence>
<organism evidence="2 3">
    <name type="scientific">Muriicola marianensis</name>
    <dbReference type="NCBI Taxonomy" id="1324801"/>
    <lineage>
        <taxon>Bacteria</taxon>
        <taxon>Pseudomonadati</taxon>
        <taxon>Bacteroidota</taxon>
        <taxon>Flavobacteriia</taxon>
        <taxon>Flavobacteriales</taxon>
        <taxon>Flavobacteriaceae</taxon>
        <taxon>Muriicola</taxon>
    </lineage>
</organism>
<keyword evidence="3" id="KW-1185">Reference proteome</keyword>
<protein>
    <submittedName>
        <fullName evidence="2">Endonuclease</fullName>
    </submittedName>
</protein>
<comment type="caution">
    <text evidence="2">The sequence shown here is derived from an EMBL/GenBank/DDBJ whole genome shotgun (WGS) entry which is preliminary data.</text>
</comment>
<keyword evidence="2" id="KW-0540">Nuclease</keyword>
<keyword evidence="2" id="KW-0255">Endonuclease</keyword>
<feature type="domain" description="Endonuclease/exonuclease/phosphatase" evidence="1">
    <location>
        <begin position="2"/>
        <end position="312"/>
    </location>
</feature>